<reference evidence="4" key="1">
    <citation type="submission" date="2021-02" db="EMBL/GenBank/DDBJ databases">
        <authorList>
            <person name="Nowell W R."/>
        </authorList>
    </citation>
    <scope>NUCLEOTIDE SEQUENCE</scope>
</reference>
<dbReference type="Pfam" id="PF13424">
    <property type="entry name" value="TPR_12"/>
    <property type="match status" value="5"/>
</dbReference>
<name>A0A815QE75_9BILA</name>
<feature type="repeat" description="TPR" evidence="3">
    <location>
        <begin position="798"/>
        <end position="831"/>
    </location>
</feature>
<feature type="repeat" description="TPR" evidence="3">
    <location>
        <begin position="588"/>
        <end position="621"/>
    </location>
</feature>
<proteinExistence type="predicted"/>
<dbReference type="SUPFAM" id="SSF56399">
    <property type="entry name" value="ADP-ribosylation"/>
    <property type="match status" value="1"/>
</dbReference>
<sequence>MVNDKSITSVQTNTEANATHISNFPKDAVANRRMNMQRMQNVLLIWFDNNINENNVDCNNTIKQLKRVVNNINTFTDGEECVEFIQTITNNKICMIVSGSVGQDIVRRVHEMSQVDTIFIFGNNQEWHKQWPKIKGIFTDITSICEALKQAAQQCEQNTSSISFVASNKKLDQLDPTFMYTQILKEILLTINFEDKDFEEFITYCRDVYGDDGNELKNINQLQATYKNKTPIWWYTWDAFLYRMLNQALRLMDVDMIIRMGFFINDLHCDIQRLHSEQFDSHQLGKTFTVYRGQCLSKEDFTEMTKTKGGLLSFNNFLSTSKNRNTALEFLQQVAINADLVGILFVMSINPTDSTTPFASVTDVSYFHREDDVVFSTHTIFRIGDIKPIDENNDLYQVNLTSADDKDQDRCTLSDHIRQETLPDSKGWYRLGLLLTKMGQFTKAQEIYQVLLHQATDESDKVPIYKQLGSIKYNQEEYPEALTYYEKSLAVYQKTLPSNHLNLAHSYNNIGMVYDSMGDYSKALSSHEKALDIRQQSLPSNHPDLGASYNNIGLVYDSMADYTKALSYHEKALAIRQQLLPANHPNLGASYNNIGLVYYNMGDYPKALSSHEKALDIRQQSLSCNHPNLGASYNNIGAVYYNMVDYPKALSYYEKALTIRQQALSSNHPDLGASYNNIGIVYYNMVDYPKALSYYEKALAIRQQSLPSNHPDLVATYNNIGTVYDSMGDYPKALSYYEKSLVIRQQSLPSNHPSLGASYNSIGVVYYNMGDYPKALSYYEKSLAIYQKTLPSNHLNLAHSYNNIGIVYRNMGDYPKALSYYEKDLAIGQQSLSSNHPDLGASYNNIGQVYHDMGDYLKALSYYEKDLAIGQQSLPSNHPNLGTSYNNIGVVHYNMGDYLKALSYYQKDLAIGQQSLPSNHPDLSASHNNIGQVYEDMGNYSKAHSFYERAVQIGQQSLPTNHPNLRIYREGLERMKKKF</sequence>
<feature type="repeat" description="TPR" evidence="3">
    <location>
        <begin position="714"/>
        <end position="747"/>
    </location>
</feature>
<dbReference type="InterPro" id="IPR011990">
    <property type="entry name" value="TPR-like_helical_dom_sf"/>
</dbReference>
<dbReference type="PROSITE" id="PS50293">
    <property type="entry name" value="TPR_REGION"/>
    <property type="match status" value="6"/>
</dbReference>
<comment type="caution">
    <text evidence="4">The sequence shown here is derived from an EMBL/GenBank/DDBJ whole genome shotgun (WGS) entry which is preliminary data.</text>
</comment>
<dbReference type="PROSITE" id="PS50005">
    <property type="entry name" value="TPR"/>
    <property type="match status" value="13"/>
</dbReference>
<dbReference type="Proteomes" id="UP000663832">
    <property type="component" value="Unassembled WGS sequence"/>
</dbReference>
<feature type="repeat" description="TPR" evidence="3">
    <location>
        <begin position="425"/>
        <end position="458"/>
    </location>
</feature>
<dbReference type="SMART" id="SM00671">
    <property type="entry name" value="SEL1"/>
    <property type="match status" value="7"/>
</dbReference>
<feature type="repeat" description="TPR" evidence="3">
    <location>
        <begin position="504"/>
        <end position="537"/>
    </location>
</feature>
<dbReference type="AlphaFoldDB" id="A0A815QE75"/>
<protein>
    <recommendedName>
        <fullName evidence="6">UDP-N-acetylglucosamine--peptide N-acetylglucosaminyltransferase SPINDLY</fullName>
    </recommendedName>
</protein>
<evidence type="ECO:0000256" key="2">
    <source>
        <dbReference type="ARBA" id="ARBA00022803"/>
    </source>
</evidence>
<evidence type="ECO:0008006" key="6">
    <source>
        <dbReference type="Google" id="ProtNLM"/>
    </source>
</evidence>
<dbReference type="EMBL" id="CAJNOM010000482">
    <property type="protein sequence ID" value="CAF1462080.1"/>
    <property type="molecule type" value="Genomic_DNA"/>
</dbReference>
<feature type="repeat" description="TPR" evidence="3">
    <location>
        <begin position="756"/>
        <end position="789"/>
    </location>
</feature>
<dbReference type="InterPro" id="IPR019734">
    <property type="entry name" value="TPR_rpt"/>
</dbReference>
<feature type="repeat" description="TPR" evidence="3">
    <location>
        <begin position="840"/>
        <end position="873"/>
    </location>
</feature>
<accession>A0A815QE75</accession>
<feature type="repeat" description="TPR" evidence="3">
    <location>
        <begin position="672"/>
        <end position="705"/>
    </location>
</feature>
<feature type="repeat" description="TPR" evidence="3">
    <location>
        <begin position="882"/>
        <end position="915"/>
    </location>
</feature>
<dbReference type="PANTHER" id="PTHR45641">
    <property type="entry name" value="TETRATRICOPEPTIDE REPEAT PROTEIN (AFU_ORTHOLOGUE AFUA_6G03870)"/>
    <property type="match status" value="1"/>
</dbReference>
<dbReference type="PROSITE" id="PS51996">
    <property type="entry name" value="TR_MART"/>
    <property type="match status" value="1"/>
</dbReference>
<dbReference type="Pfam" id="PF13176">
    <property type="entry name" value="TPR_7"/>
    <property type="match status" value="1"/>
</dbReference>
<gene>
    <name evidence="4" type="ORF">QVE165_LOCUS41008</name>
</gene>
<evidence type="ECO:0000313" key="5">
    <source>
        <dbReference type="Proteomes" id="UP000663832"/>
    </source>
</evidence>
<dbReference type="Gene3D" id="3.90.176.10">
    <property type="entry name" value="Toxin ADP-ribosyltransferase, Chain A, domain 1"/>
    <property type="match status" value="1"/>
</dbReference>
<evidence type="ECO:0000256" key="3">
    <source>
        <dbReference type="PROSITE-ProRule" id="PRU00339"/>
    </source>
</evidence>
<feature type="repeat" description="TPR" evidence="3">
    <location>
        <begin position="546"/>
        <end position="579"/>
    </location>
</feature>
<feature type="repeat" description="TPR" evidence="3">
    <location>
        <begin position="630"/>
        <end position="663"/>
    </location>
</feature>
<keyword evidence="1" id="KW-0677">Repeat</keyword>
<feature type="repeat" description="TPR" evidence="3">
    <location>
        <begin position="924"/>
        <end position="957"/>
    </location>
</feature>
<dbReference type="SUPFAM" id="SSF48452">
    <property type="entry name" value="TPR-like"/>
    <property type="match status" value="4"/>
</dbReference>
<dbReference type="SMART" id="SM00028">
    <property type="entry name" value="TPR"/>
    <property type="match status" value="13"/>
</dbReference>
<dbReference type="Gene3D" id="1.25.40.10">
    <property type="entry name" value="Tetratricopeptide repeat domain"/>
    <property type="match status" value="4"/>
</dbReference>
<dbReference type="PANTHER" id="PTHR45641:SF1">
    <property type="entry name" value="AAA+ ATPASE DOMAIN-CONTAINING PROTEIN"/>
    <property type="match status" value="1"/>
</dbReference>
<organism evidence="4 5">
    <name type="scientific">Adineta steineri</name>
    <dbReference type="NCBI Taxonomy" id="433720"/>
    <lineage>
        <taxon>Eukaryota</taxon>
        <taxon>Metazoa</taxon>
        <taxon>Spiralia</taxon>
        <taxon>Gnathifera</taxon>
        <taxon>Rotifera</taxon>
        <taxon>Eurotatoria</taxon>
        <taxon>Bdelloidea</taxon>
        <taxon>Adinetida</taxon>
        <taxon>Adinetidae</taxon>
        <taxon>Adineta</taxon>
    </lineage>
</organism>
<evidence type="ECO:0000256" key="1">
    <source>
        <dbReference type="ARBA" id="ARBA00022737"/>
    </source>
</evidence>
<dbReference type="InterPro" id="IPR006597">
    <property type="entry name" value="Sel1-like"/>
</dbReference>
<feature type="repeat" description="TPR" evidence="3">
    <location>
        <begin position="462"/>
        <end position="495"/>
    </location>
</feature>
<dbReference type="OrthoDB" id="626167at2759"/>
<evidence type="ECO:0000313" key="4">
    <source>
        <dbReference type="EMBL" id="CAF1462080.1"/>
    </source>
</evidence>
<keyword evidence="2 3" id="KW-0802">TPR repeat</keyword>
<keyword evidence="5" id="KW-1185">Reference proteome</keyword>
<dbReference type="Pfam" id="PF13374">
    <property type="entry name" value="TPR_10"/>
    <property type="match status" value="2"/>
</dbReference>